<evidence type="ECO:0000256" key="9">
    <source>
        <dbReference type="ARBA" id="ARBA00023180"/>
    </source>
</evidence>
<comment type="catalytic activity">
    <reaction evidence="12">
        <text>Successive hydrolysis of beta-D-glucose units from the non-reducing ends of (1-&gt;3)-beta-D-glucans, releasing alpha-glucose.</text>
        <dbReference type="EC" id="3.2.1.58"/>
    </reaction>
</comment>
<evidence type="ECO:0000256" key="13">
    <source>
        <dbReference type="ARBA" id="ARBA00037126"/>
    </source>
</evidence>
<feature type="domain" description="Glycoside hydrolase family 5" evidence="17">
    <location>
        <begin position="580"/>
        <end position="870"/>
    </location>
</feature>
<evidence type="ECO:0000259" key="17">
    <source>
        <dbReference type="Pfam" id="PF00150"/>
    </source>
</evidence>
<dbReference type="InterPro" id="IPR050386">
    <property type="entry name" value="Glycosyl_hydrolase_5"/>
</dbReference>
<dbReference type="PANTHER" id="PTHR31297:SF34">
    <property type="entry name" value="GLUCAN 1,3-BETA-GLUCOSIDASE 2"/>
    <property type="match status" value="1"/>
</dbReference>
<dbReference type="PANTHER" id="PTHR31297">
    <property type="entry name" value="GLUCAN ENDO-1,6-BETA-GLUCOSIDASE B"/>
    <property type="match status" value="1"/>
</dbReference>
<dbReference type="InterPro" id="IPR017853">
    <property type="entry name" value="GH"/>
</dbReference>
<evidence type="ECO:0000256" key="7">
    <source>
        <dbReference type="ARBA" id="ARBA00022989"/>
    </source>
</evidence>
<dbReference type="AlphaFoldDB" id="A0A2P6NUC2"/>
<dbReference type="Gene3D" id="3.20.20.80">
    <property type="entry name" value="Glycosidases"/>
    <property type="match status" value="1"/>
</dbReference>
<keyword evidence="5" id="KW-0378">Hydrolase</keyword>
<evidence type="ECO:0000256" key="3">
    <source>
        <dbReference type="ARBA" id="ARBA00022475"/>
    </source>
</evidence>
<dbReference type="InterPro" id="IPR001547">
    <property type="entry name" value="Glyco_hydro_5"/>
</dbReference>
<evidence type="ECO:0000256" key="15">
    <source>
        <dbReference type="ARBA" id="ARBA00041260"/>
    </source>
</evidence>
<comment type="function">
    <text evidence="13">Glucosidase involved in the degradation of cellulosic biomass. Active on lichenan.</text>
</comment>
<dbReference type="EMBL" id="MDYQ01000020">
    <property type="protein sequence ID" value="PRP87468.1"/>
    <property type="molecule type" value="Genomic_DNA"/>
</dbReference>
<keyword evidence="3" id="KW-1003">Cell membrane</keyword>
<evidence type="ECO:0000256" key="6">
    <source>
        <dbReference type="ARBA" id="ARBA00022968"/>
    </source>
</evidence>
<dbReference type="GO" id="GO:0071555">
    <property type="term" value="P:cell wall organization"/>
    <property type="evidence" value="ECO:0007669"/>
    <property type="project" value="UniProtKB-KW"/>
</dbReference>
<dbReference type="GO" id="GO:0009986">
    <property type="term" value="C:cell surface"/>
    <property type="evidence" value="ECO:0007669"/>
    <property type="project" value="TreeGrafter"/>
</dbReference>
<dbReference type="Pfam" id="PF00150">
    <property type="entry name" value="Cellulase"/>
    <property type="match status" value="1"/>
</dbReference>
<gene>
    <name evidence="18" type="ORF">PROFUN_00679</name>
</gene>
<dbReference type="GO" id="GO:0005886">
    <property type="term" value="C:plasma membrane"/>
    <property type="evidence" value="ECO:0007669"/>
    <property type="project" value="UniProtKB-SubCell"/>
</dbReference>
<evidence type="ECO:0000256" key="1">
    <source>
        <dbReference type="ARBA" id="ARBA00004401"/>
    </source>
</evidence>
<dbReference type="STRING" id="1890364.A0A2P6NUC2"/>
<dbReference type="SUPFAM" id="SSF51445">
    <property type="entry name" value="(Trans)glycosidases"/>
    <property type="match status" value="1"/>
</dbReference>
<keyword evidence="9" id="KW-0325">Glycoprotein</keyword>
<proteinExistence type="inferred from homology"/>
<evidence type="ECO:0000256" key="16">
    <source>
        <dbReference type="SAM" id="MobiDB-lite"/>
    </source>
</evidence>
<name>A0A2P6NUC2_9EUKA</name>
<dbReference type="EC" id="3.2.1.58" evidence="14"/>
<evidence type="ECO:0000313" key="19">
    <source>
        <dbReference type="Proteomes" id="UP000241769"/>
    </source>
</evidence>
<keyword evidence="4" id="KW-0812">Transmembrane</keyword>
<dbReference type="InParanoid" id="A0A2P6NUC2"/>
<dbReference type="Proteomes" id="UP000241769">
    <property type="component" value="Unassembled WGS sequence"/>
</dbReference>
<evidence type="ECO:0000256" key="2">
    <source>
        <dbReference type="ARBA" id="ARBA00005641"/>
    </source>
</evidence>
<feature type="region of interest" description="Disordered" evidence="16">
    <location>
        <begin position="187"/>
        <end position="221"/>
    </location>
</feature>
<evidence type="ECO:0000256" key="8">
    <source>
        <dbReference type="ARBA" id="ARBA00023136"/>
    </source>
</evidence>
<sequence>MGPSVSRPVLFALVEELSILHVRANDSQILVRIIVGGSMERCLSRIIHILCQKMSASYRSRSLPVHGGGCGSSLLLTEGEHKAQMAVVLSFESELRVDAQVSLQLTAGRVVMEVSPESTRHELPVAKVRRVDHKRREDFDSELIYFDYYPRDLNFPRLCTPRSAIETIVSPLPLCAICGQVPSQLLSGSTGNSTAGSPSLFLPSESHRSSSPAPPVSLQSAPPLVRRVPSQLLSGSTGKSTVGSPSRHLAIKAPRLVAIVNLSPERNDFSITTVKKHHSIVDKNFSKKICSIGPLPLNSEVRLTASLRGTLPVTLQHLAFFTIHQITSRMPGPHQNNLLFQKGIHTKLRVLSRVARSEAQVDKRSSTPENMRLHQFNARSHAAKNATNYPFCVSSQPLLFLYSLCFRCTYPPVSVWRGAFRDVGQPGVFAECLPLWLRPSVRNQVPRIIQRTKTGRQHFLLEVVIPLNRHLYALDLGHLCPPDVNCGSTRFPQRFIHSFAMAVTIQALVLLVSLSLVFAQTTCQTTRLNKLMNGQIKPYGVNLGSWFVLESWMSPNPWSSSGCDTATYPGSYLLEQCLKGKGTRQSVMNNHWNTFITEADFAKMSTNGINFVRLPVGWWHIYDAQGGVATAKLNNSVSPVDYQFGGLAYIDKAFAWGAKYGIGILLCLHAAPGSQGGTDNSSPPNNSGAYYWDAYQNNQDATVDAISLYAQRYGSNSSLWGIALLNEPRGQLTSLTRYYLNAYAAVRKYVPTKPIVLNPRIVPFEMANETVWTTFMQGSQYTNVWFDLHFYSCFGGPADKSNSVDAINYIKTERVSQIKSYRAAQPNRKLLIGEWSGANNFGDNNVLGFVDAQSAVYAAADAFTFWSWQGSGGGWNLQAGLGAGMNTTLFNSNKC</sequence>
<evidence type="ECO:0000313" key="18">
    <source>
        <dbReference type="EMBL" id="PRP87468.1"/>
    </source>
</evidence>
<accession>A0A2P6NUC2</accession>
<protein>
    <recommendedName>
        <fullName evidence="14">glucan 1,3-beta-glucosidase</fullName>
        <ecNumber evidence="14">3.2.1.58</ecNumber>
    </recommendedName>
    <alternativeName>
        <fullName evidence="15">Exo-1,3-beta-glucanase D</fullName>
    </alternativeName>
</protein>
<evidence type="ECO:0000256" key="11">
    <source>
        <dbReference type="ARBA" id="ARBA00023316"/>
    </source>
</evidence>
<comment type="caution">
    <text evidence="18">The sequence shown here is derived from an EMBL/GenBank/DDBJ whole genome shotgun (WGS) entry which is preliminary data.</text>
</comment>
<dbReference type="GO" id="GO:0005576">
    <property type="term" value="C:extracellular region"/>
    <property type="evidence" value="ECO:0007669"/>
    <property type="project" value="TreeGrafter"/>
</dbReference>
<evidence type="ECO:0000256" key="12">
    <source>
        <dbReference type="ARBA" id="ARBA00036824"/>
    </source>
</evidence>
<keyword evidence="11" id="KW-0961">Cell wall biogenesis/degradation</keyword>
<evidence type="ECO:0000256" key="5">
    <source>
        <dbReference type="ARBA" id="ARBA00022801"/>
    </source>
</evidence>
<feature type="compositionally biased region" description="Polar residues" evidence="16">
    <location>
        <begin position="187"/>
        <end position="197"/>
    </location>
</feature>
<evidence type="ECO:0000256" key="10">
    <source>
        <dbReference type="ARBA" id="ARBA00023295"/>
    </source>
</evidence>
<evidence type="ECO:0000256" key="4">
    <source>
        <dbReference type="ARBA" id="ARBA00022692"/>
    </source>
</evidence>
<comment type="similarity">
    <text evidence="2">Belongs to the glycosyl hydrolase 5 (cellulase A) family.</text>
</comment>
<comment type="subcellular location">
    <subcellularLocation>
        <location evidence="1">Cell membrane</location>
        <topology evidence="1">Single-pass type II membrane protein</topology>
    </subcellularLocation>
</comment>
<reference evidence="18 19" key="1">
    <citation type="journal article" date="2018" name="Genome Biol. Evol.">
        <title>Multiple Roots of Fruiting Body Formation in Amoebozoa.</title>
        <authorList>
            <person name="Hillmann F."/>
            <person name="Forbes G."/>
            <person name="Novohradska S."/>
            <person name="Ferling I."/>
            <person name="Riege K."/>
            <person name="Groth M."/>
            <person name="Westermann M."/>
            <person name="Marz M."/>
            <person name="Spaller T."/>
            <person name="Winckler T."/>
            <person name="Schaap P."/>
            <person name="Glockner G."/>
        </authorList>
    </citation>
    <scope>NUCLEOTIDE SEQUENCE [LARGE SCALE GENOMIC DNA]</scope>
    <source>
        <strain evidence="18 19">Jena</strain>
    </source>
</reference>
<keyword evidence="8" id="KW-0472">Membrane</keyword>
<keyword evidence="7" id="KW-1133">Transmembrane helix</keyword>
<dbReference type="GO" id="GO:0009251">
    <property type="term" value="P:glucan catabolic process"/>
    <property type="evidence" value="ECO:0007669"/>
    <property type="project" value="TreeGrafter"/>
</dbReference>
<keyword evidence="6" id="KW-0735">Signal-anchor</keyword>
<organism evidence="18 19">
    <name type="scientific">Planoprotostelium fungivorum</name>
    <dbReference type="NCBI Taxonomy" id="1890364"/>
    <lineage>
        <taxon>Eukaryota</taxon>
        <taxon>Amoebozoa</taxon>
        <taxon>Evosea</taxon>
        <taxon>Variosea</taxon>
        <taxon>Cavosteliida</taxon>
        <taxon>Cavosteliaceae</taxon>
        <taxon>Planoprotostelium</taxon>
    </lineage>
</organism>
<evidence type="ECO:0000256" key="14">
    <source>
        <dbReference type="ARBA" id="ARBA00038929"/>
    </source>
</evidence>
<keyword evidence="10" id="KW-0326">Glycosidase</keyword>
<dbReference type="GO" id="GO:0004338">
    <property type="term" value="F:glucan exo-1,3-beta-glucosidase activity"/>
    <property type="evidence" value="ECO:0007669"/>
    <property type="project" value="UniProtKB-EC"/>
</dbReference>
<keyword evidence="19" id="KW-1185">Reference proteome</keyword>